<proteinExistence type="predicted"/>
<keyword evidence="2" id="KW-1185">Reference proteome</keyword>
<name>A0A5E4ZK56_9BURK</name>
<reference evidence="1 2" key="1">
    <citation type="submission" date="2019-08" db="EMBL/GenBank/DDBJ databases">
        <authorList>
            <person name="Peeters C."/>
        </authorList>
    </citation>
    <scope>NUCLEOTIDE SEQUENCE [LARGE SCALE GENOMIC DNA]</scope>
    <source>
        <strain evidence="1 2">LMG 31117</strain>
    </source>
</reference>
<accession>A0A5E4ZK56</accession>
<sequence>MNSTSCLIGGNFPVRRYPESNLSERRMALLDNFNRRLEGRNCPDDVEFRGFLARFSNLGPIDTLRNCFTGGDKADILIWAAQCHVSSYGAGRDFLVRDQMLDHATDASQKLLDALQSDARDHMLRSARIGPRFQIVLSFPEVALNLPLGRSCFGTEPGALSYDEARALLLGRDGGTPSLLERFSSEMDRTRTPYSDMDVWAAWYACIERCIGGKPIREFSADPTEFRTLGFALRALASRVSECSNASDLPLLRMLANSLEAFDHAQDGKNVALGWSNIAGYHLQAGDEQLASRAYTHAGGRFTQAAELLMAERKSAEGNQCMVLAHDAYEKAAVYRANAAVNGGASGSTVAQVHAALNGTDAPDGRARPQDVSGITAPVMSSTELVNVSEINNDNLSDRSRSHSPS</sequence>
<gene>
    <name evidence="1" type="ORF">PAN31117_00550</name>
</gene>
<evidence type="ECO:0000313" key="1">
    <source>
        <dbReference type="EMBL" id="VVE61356.1"/>
    </source>
</evidence>
<dbReference type="OrthoDB" id="8936910at2"/>
<dbReference type="RefSeq" id="WP_150736816.1">
    <property type="nucleotide sequence ID" value="NZ_CABPSP010000001.1"/>
</dbReference>
<dbReference type="AlphaFoldDB" id="A0A5E4ZK56"/>
<dbReference type="Proteomes" id="UP000383122">
    <property type="component" value="Unassembled WGS sequence"/>
</dbReference>
<evidence type="ECO:0000313" key="2">
    <source>
        <dbReference type="Proteomes" id="UP000383122"/>
    </source>
</evidence>
<protein>
    <submittedName>
        <fullName evidence="1">Uncharacterized protein</fullName>
    </submittedName>
</protein>
<organism evidence="1 2">
    <name type="scientific">Pandoraea anapnoica</name>
    <dbReference type="NCBI Taxonomy" id="2508301"/>
    <lineage>
        <taxon>Bacteria</taxon>
        <taxon>Pseudomonadati</taxon>
        <taxon>Pseudomonadota</taxon>
        <taxon>Betaproteobacteria</taxon>
        <taxon>Burkholderiales</taxon>
        <taxon>Burkholderiaceae</taxon>
        <taxon>Pandoraea</taxon>
    </lineage>
</organism>
<dbReference type="EMBL" id="CABPSP010000001">
    <property type="protein sequence ID" value="VVE61356.1"/>
    <property type="molecule type" value="Genomic_DNA"/>
</dbReference>